<dbReference type="AlphaFoldDB" id="A0A5B7HUQ0"/>
<reference evidence="1 2" key="1">
    <citation type="submission" date="2019-05" db="EMBL/GenBank/DDBJ databases">
        <title>Another draft genome of Portunus trituberculatus and its Hox gene families provides insights of decapod evolution.</title>
        <authorList>
            <person name="Jeong J.-H."/>
            <person name="Song I."/>
            <person name="Kim S."/>
            <person name="Choi T."/>
            <person name="Kim D."/>
            <person name="Ryu S."/>
            <person name="Kim W."/>
        </authorList>
    </citation>
    <scope>NUCLEOTIDE SEQUENCE [LARGE SCALE GENOMIC DNA]</scope>
    <source>
        <tissue evidence="1">Muscle</tissue>
    </source>
</reference>
<dbReference type="Proteomes" id="UP000324222">
    <property type="component" value="Unassembled WGS sequence"/>
</dbReference>
<accession>A0A5B7HUQ0</accession>
<sequence length="68" mass="7433">MWRQVISQHGEVRTGEKFGDGIQGAGRWVGVVVGTKSEIERTAARKYELQKAGFFLGIQAGVILVAML</sequence>
<comment type="caution">
    <text evidence="1">The sequence shown here is derived from an EMBL/GenBank/DDBJ whole genome shotgun (WGS) entry which is preliminary data.</text>
</comment>
<evidence type="ECO:0000313" key="1">
    <source>
        <dbReference type="EMBL" id="MPC73693.1"/>
    </source>
</evidence>
<proteinExistence type="predicted"/>
<name>A0A5B7HUQ0_PORTR</name>
<organism evidence="1 2">
    <name type="scientific">Portunus trituberculatus</name>
    <name type="common">Swimming crab</name>
    <name type="synonym">Neptunus trituberculatus</name>
    <dbReference type="NCBI Taxonomy" id="210409"/>
    <lineage>
        <taxon>Eukaryota</taxon>
        <taxon>Metazoa</taxon>
        <taxon>Ecdysozoa</taxon>
        <taxon>Arthropoda</taxon>
        <taxon>Crustacea</taxon>
        <taxon>Multicrustacea</taxon>
        <taxon>Malacostraca</taxon>
        <taxon>Eumalacostraca</taxon>
        <taxon>Eucarida</taxon>
        <taxon>Decapoda</taxon>
        <taxon>Pleocyemata</taxon>
        <taxon>Brachyura</taxon>
        <taxon>Eubrachyura</taxon>
        <taxon>Portunoidea</taxon>
        <taxon>Portunidae</taxon>
        <taxon>Portuninae</taxon>
        <taxon>Portunus</taxon>
    </lineage>
</organism>
<keyword evidence="2" id="KW-1185">Reference proteome</keyword>
<evidence type="ECO:0000313" key="2">
    <source>
        <dbReference type="Proteomes" id="UP000324222"/>
    </source>
</evidence>
<gene>
    <name evidence="1" type="ORF">E2C01_068029</name>
</gene>
<protein>
    <submittedName>
        <fullName evidence="1">Uncharacterized protein</fullName>
    </submittedName>
</protein>
<dbReference type="EMBL" id="VSRR010037322">
    <property type="protein sequence ID" value="MPC73693.1"/>
    <property type="molecule type" value="Genomic_DNA"/>
</dbReference>